<protein>
    <submittedName>
        <fullName evidence="2">Uncharacterized protein</fullName>
    </submittedName>
</protein>
<feature type="compositionally biased region" description="Basic residues" evidence="1">
    <location>
        <begin position="13"/>
        <end position="23"/>
    </location>
</feature>
<reference evidence="2 3" key="1">
    <citation type="submission" date="2019-05" db="EMBL/GenBank/DDBJ databases">
        <title>Another draft genome of Portunus trituberculatus and its Hox gene families provides insights of decapod evolution.</title>
        <authorList>
            <person name="Jeong J.-H."/>
            <person name="Song I."/>
            <person name="Kim S."/>
            <person name="Choi T."/>
            <person name="Kim D."/>
            <person name="Ryu S."/>
            <person name="Kim W."/>
        </authorList>
    </citation>
    <scope>NUCLEOTIDE SEQUENCE [LARGE SCALE GENOMIC DNA]</scope>
    <source>
        <tissue evidence="2">Muscle</tissue>
    </source>
</reference>
<organism evidence="2 3">
    <name type="scientific">Portunus trituberculatus</name>
    <name type="common">Swimming crab</name>
    <name type="synonym">Neptunus trituberculatus</name>
    <dbReference type="NCBI Taxonomy" id="210409"/>
    <lineage>
        <taxon>Eukaryota</taxon>
        <taxon>Metazoa</taxon>
        <taxon>Ecdysozoa</taxon>
        <taxon>Arthropoda</taxon>
        <taxon>Crustacea</taxon>
        <taxon>Multicrustacea</taxon>
        <taxon>Malacostraca</taxon>
        <taxon>Eumalacostraca</taxon>
        <taxon>Eucarida</taxon>
        <taxon>Decapoda</taxon>
        <taxon>Pleocyemata</taxon>
        <taxon>Brachyura</taxon>
        <taxon>Eubrachyura</taxon>
        <taxon>Portunoidea</taxon>
        <taxon>Portunidae</taxon>
        <taxon>Portuninae</taxon>
        <taxon>Portunus</taxon>
    </lineage>
</organism>
<comment type="caution">
    <text evidence="2">The sequence shown here is derived from an EMBL/GenBank/DDBJ whole genome shotgun (WGS) entry which is preliminary data.</text>
</comment>
<feature type="compositionally biased region" description="Basic and acidic residues" evidence="1">
    <location>
        <begin position="1"/>
        <end position="12"/>
    </location>
</feature>
<dbReference type="EMBL" id="VSRR010000497">
    <property type="protein sequence ID" value="MPC16326.1"/>
    <property type="molecule type" value="Genomic_DNA"/>
</dbReference>
<evidence type="ECO:0000313" key="2">
    <source>
        <dbReference type="EMBL" id="MPC16326.1"/>
    </source>
</evidence>
<proteinExistence type="predicted"/>
<accession>A0A5B7D5B8</accession>
<dbReference type="AlphaFoldDB" id="A0A5B7D5B8"/>
<dbReference type="Proteomes" id="UP000324222">
    <property type="component" value="Unassembled WGS sequence"/>
</dbReference>
<evidence type="ECO:0000313" key="3">
    <source>
        <dbReference type="Proteomes" id="UP000324222"/>
    </source>
</evidence>
<sequence>MRYGRAREDGRHAGSRLARRRQLTHMPYESSQPAINYACLHQYKANLLAAVNTLAVSYSQMEFFAIQGSGEVLPSTPRSPFTLPAFLSAPSTHWRHTHRFSTNTYIPVRGSWVRDLATG</sequence>
<keyword evidence="3" id="KW-1185">Reference proteome</keyword>
<feature type="region of interest" description="Disordered" evidence="1">
    <location>
        <begin position="1"/>
        <end position="23"/>
    </location>
</feature>
<evidence type="ECO:0000256" key="1">
    <source>
        <dbReference type="SAM" id="MobiDB-lite"/>
    </source>
</evidence>
<name>A0A5B7D5B8_PORTR</name>
<gene>
    <name evidence="2" type="ORF">E2C01_009147</name>
</gene>